<sequence>MVFKNNDLSWNVGEDAFFYRRDAIGLGDGIGGWANKKNSSSALFSKRLMYNTHYEISRDEDSEDDQYNKNECTPVKFLKNAISSTLEDMKQAKLKGSSTACVALLRGDELIVANIGDSGLTIIRDGEMVFRTEEQQHSFNYPYQLGTEENSDSVSNAQTFRIKVKKNDLVILASDGLYDNLFDEDILEEIECVVSPPNDRGIVEYTTIEQKTKDCKKATLSLAEEISAALAKRAYKVSLDPDCTQSPFQFHAVYEGLYYHGGKKDDITVVAAIISEL</sequence>
<dbReference type="EC" id="3.1.3.16" evidence="1"/>
<accession>A0A1R1XC83</accession>
<dbReference type="Pfam" id="PF13672">
    <property type="entry name" value="PP2C_2"/>
    <property type="match status" value="1"/>
</dbReference>
<organism evidence="3 4">
    <name type="scientific">Smittium culicis</name>
    <dbReference type="NCBI Taxonomy" id="133412"/>
    <lineage>
        <taxon>Eukaryota</taxon>
        <taxon>Fungi</taxon>
        <taxon>Fungi incertae sedis</taxon>
        <taxon>Zoopagomycota</taxon>
        <taxon>Kickxellomycotina</taxon>
        <taxon>Harpellomycetes</taxon>
        <taxon>Harpellales</taxon>
        <taxon>Legeriomycetaceae</taxon>
        <taxon>Smittium</taxon>
    </lineage>
</organism>
<dbReference type="InterPro" id="IPR036457">
    <property type="entry name" value="PPM-type-like_dom_sf"/>
</dbReference>
<evidence type="ECO:0000256" key="1">
    <source>
        <dbReference type="RuleBase" id="RU366020"/>
    </source>
</evidence>
<dbReference type="GO" id="GO:0004722">
    <property type="term" value="F:protein serine/threonine phosphatase activity"/>
    <property type="evidence" value="ECO:0007669"/>
    <property type="project" value="UniProtKB-EC"/>
</dbReference>
<protein>
    <recommendedName>
        <fullName evidence="1">Protein phosphatase</fullName>
        <ecNumber evidence="1">3.1.3.16</ecNumber>
    </recommendedName>
</protein>
<dbReference type="GO" id="GO:0046872">
    <property type="term" value="F:metal ion binding"/>
    <property type="evidence" value="ECO:0007669"/>
    <property type="project" value="UniProtKB-UniRule"/>
</dbReference>
<keyword evidence="1" id="KW-0479">Metal-binding</keyword>
<comment type="catalytic activity">
    <reaction evidence="1">
        <text>O-phospho-L-threonyl-[protein] + H2O = L-threonyl-[protein] + phosphate</text>
        <dbReference type="Rhea" id="RHEA:47004"/>
        <dbReference type="Rhea" id="RHEA-COMP:11060"/>
        <dbReference type="Rhea" id="RHEA-COMP:11605"/>
        <dbReference type="ChEBI" id="CHEBI:15377"/>
        <dbReference type="ChEBI" id="CHEBI:30013"/>
        <dbReference type="ChEBI" id="CHEBI:43474"/>
        <dbReference type="ChEBI" id="CHEBI:61977"/>
        <dbReference type="EC" id="3.1.3.16"/>
    </reaction>
</comment>
<dbReference type="SUPFAM" id="SSF81606">
    <property type="entry name" value="PP2C-like"/>
    <property type="match status" value="1"/>
</dbReference>
<keyword evidence="4" id="KW-1185">Reference proteome</keyword>
<dbReference type="PROSITE" id="PS51746">
    <property type="entry name" value="PPM_2"/>
    <property type="match status" value="1"/>
</dbReference>
<dbReference type="AlphaFoldDB" id="A0A1R1XC83"/>
<gene>
    <name evidence="3" type="ORF">AYI69_g9506</name>
</gene>
<reference evidence="4" key="1">
    <citation type="submission" date="2017-01" db="EMBL/GenBank/DDBJ databases">
        <authorList>
            <person name="Wang Y."/>
            <person name="White M."/>
            <person name="Kvist S."/>
            <person name="Moncalvo J.-M."/>
        </authorList>
    </citation>
    <scope>NUCLEOTIDE SEQUENCE [LARGE SCALE GENOMIC DNA]</scope>
    <source>
        <strain evidence="4">ID-206-W2</strain>
    </source>
</reference>
<dbReference type="OrthoDB" id="60843at2759"/>
<keyword evidence="1" id="KW-0904">Protein phosphatase</keyword>
<dbReference type="Gene3D" id="3.60.40.10">
    <property type="entry name" value="PPM-type phosphatase domain"/>
    <property type="match status" value="1"/>
</dbReference>
<evidence type="ECO:0000313" key="3">
    <source>
        <dbReference type="EMBL" id="OMJ12216.1"/>
    </source>
</evidence>
<dbReference type="SMART" id="SM00332">
    <property type="entry name" value="PP2Cc"/>
    <property type="match status" value="1"/>
</dbReference>
<name>A0A1R1XC83_9FUNG</name>
<proteinExistence type="inferred from homology"/>
<dbReference type="InterPro" id="IPR039123">
    <property type="entry name" value="PPTC7"/>
</dbReference>
<comment type="cofactor">
    <cofactor evidence="1">
        <name>Mg(2+)</name>
        <dbReference type="ChEBI" id="CHEBI:18420"/>
    </cofactor>
</comment>
<comment type="caution">
    <text evidence="3">The sequence shown here is derived from an EMBL/GenBank/DDBJ whole genome shotgun (WGS) entry which is preliminary data.</text>
</comment>
<comment type="catalytic activity">
    <reaction evidence="1">
        <text>O-phospho-L-seryl-[protein] + H2O = L-seryl-[protein] + phosphate</text>
        <dbReference type="Rhea" id="RHEA:20629"/>
        <dbReference type="Rhea" id="RHEA-COMP:9863"/>
        <dbReference type="Rhea" id="RHEA-COMP:11604"/>
        <dbReference type="ChEBI" id="CHEBI:15377"/>
        <dbReference type="ChEBI" id="CHEBI:29999"/>
        <dbReference type="ChEBI" id="CHEBI:43474"/>
        <dbReference type="ChEBI" id="CHEBI:83421"/>
        <dbReference type="EC" id="3.1.3.16"/>
    </reaction>
</comment>
<dbReference type="InterPro" id="IPR001932">
    <property type="entry name" value="PPM-type_phosphatase-like_dom"/>
</dbReference>
<feature type="domain" description="PPM-type phosphatase" evidence="2">
    <location>
        <begin position="1"/>
        <end position="274"/>
    </location>
</feature>
<evidence type="ECO:0000259" key="2">
    <source>
        <dbReference type="PROSITE" id="PS51746"/>
    </source>
</evidence>
<comment type="cofactor">
    <cofactor evidence="1">
        <name>Mn(2+)</name>
        <dbReference type="ChEBI" id="CHEBI:29035"/>
    </cofactor>
</comment>
<dbReference type="SMART" id="SM00331">
    <property type="entry name" value="PP2C_SIG"/>
    <property type="match status" value="1"/>
</dbReference>
<dbReference type="EMBL" id="LSSM01005674">
    <property type="protein sequence ID" value="OMJ12216.1"/>
    <property type="molecule type" value="Genomic_DNA"/>
</dbReference>
<comment type="similarity">
    <text evidence="1">Belongs to the PP2C family.</text>
</comment>
<keyword evidence="1" id="KW-0464">Manganese</keyword>
<keyword evidence="1" id="KW-0378">Hydrolase</keyword>
<dbReference type="Proteomes" id="UP000187429">
    <property type="component" value="Unassembled WGS sequence"/>
</dbReference>
<dbReference type="PANTHER" id="PTHR12320">
    <property type="entry name" value="PROTEIN PHOSPHATASE 2C"/>
    <property type="match status" value="1"/>
</dbReference>
<dbReference type="PANTHER" id="PTHR12320:SF84">
    <property type="entry name" value="PROTEIN PHOSPHATASE"/>
    <property type="match status" value="1"/>
</dbReference>
<evidence type="ECO:0000313" key="4">
    <source>
        <dbReference type="Proteomes" id="UP000187429"/>
    </source>
</evidence>
<keyword evidence="1" id="KW-0460">Magnesium</keyword>